<dbReference type="EMBL" id="RHLK01000002">
    <property type="protein sequence ID" value="MVO98975.1"/>
    <property type="molecule type" value="Genomic_DNA"/>
</dbReference>
<dbReference type="AlphaFoldDB" id="A0A7X3FG18"/>
<dbReference type="Proteomes" id="UP000490800">
    <property type="component" value="Unassembled WGS sequence"/>
</dbReference>
<feature type="compositionally biased region" description="Low complexity" evidence="1">
    <location>
        <begin position="133"/>
        <end position="149"/>
    </location>
</feature>
<feature type="region of interest" description="Disordered" evidence="1">
    <location>
        <begin position="127"/>
        <end position="149"/>
    </location>
</feature>
<sequence>MQQVKLPAVTEVISASIEAGAAQAAHEVHPAADQAESSQADGAGSVPAEAAVDDARRRTTAGPARSSRTAKPLRVLSTSLGMVLAANLLLVPAAFSESKPEPKLIEWSNEDVKTYFDPNMDWNIPLPDQAGQASPTPTPTNGGSAGTGSSAPIVYNNGLDWTDLMLYHLIFNSGGSYSSRGWSSSRPAYDYKTKKPYSVPTYDSTKFQNKQTSNSTVKPKTSNTTGAFNSKSTINSRNNSSSNSSGSTKSGSTSTKSGSVSGSSGSSSSSKSSSSSSGSIGGKSSGFSSSGSSSSGS</sequence>
<proteinExistence type="predicted"/>
<comment type="caution">
    <text evidence="2">The sequence shown here is derived from an EMBL/GenBank/DDBJ whole genome shotgun (WGS) entry which is preliminary data.</text>
</comment>
<evidence type="ECO:0000256" key="1">
    <source>
        <dbReference type="SAM" id="MobiDB-lite"/>
    </source>
</evidence>
<reference evidence="2 3" key="1">
    <citation type="journal article" date="2019" name="Microorganisms">
        <title>Paenibacillus lutrae sp. nov., A Chitinolytic Species Isolated from A River Otter in Castril Natural Park, Granada, Spain.</title>
        <authorList>
            <person name="Rodriguez M."/>
            <person name="Reina J.C."/>
            <person name="Bejar V."/>
            <person name="Llamas I."/>
        </authorList>
    </citation>
    <scope>NUCLEOTIDE SEQUENCE [LARGE SCALE GENOMIC DNA]</scope>
    <source>
        <strain evidence="2 3">N10</strain>
    </source>
</reference>
<keyword evidence="3" id="KW-1185">Reference proteome</keyword>
<accession>A0A7X3FG18</accession>
<protein>
    <submittedName>
        <fullName evidence="2">Uncharacterized protein</fullName>
    </submittedName>
</protein>
<evidence type="ECO:0000313" key="3">
    <source>
        <dbReference type="Proteomes" id="UP000490800"/>
    </source>
</evidence>
<gene>
    <name evidence="2" type="ORF">EDM21_05470</name>
</gene>
<evidence type="ECO:0000313" key="2">
    <source>
        <dbReference type="EMBL" id="MVO98975.1"/>
    </source>
</evidence>
<name>A0A7X3FG18_9BACL</name>
<feature type="region of interest" description="Disordered" evidence="1">
    <location>
        <begin position="200"/>
        <end position="297"/>
    </location>
</feature>
<feature type="compositionally biased region" description="Low complexity" evidence="1">
    <location>
        <begin position="285"/>
        <end position="297"/>
    </location>
</feature>
<feature type="compositionally biased region" description="Polar residues" evidence="1">
    <location>
        <begin position="201"/>
        <end position="228"/>
    </location>
</feature>
<organism evidence="2 3">
    <name type="scientific">Paenibacillus lutrae</name>
    <dbReference type="NCBI Taxonomy" id="2078573"/>
    <lineage>
        <taxon>Bacteria</taxon>
        <taxon>Bacillati</taxon>
        <taxon>Bacillota</taxon>
        <taxon>Bacilli</taxon>
        <taxon>Bacillales</taxon>
        <taxon>Paenibacillaceae</taxon>
        <taxon>Paenibacillus</taxon>
    </lineage>
</organism>
<feature type="region of interest" description="Disordered" evidence="1">
    <location>
        <begin position="24"/>
        <end position="70"/>
    </location>
</feature>
<feature type="compositionally biased region" description="Low complexity" evidence="1">
    <location>
        <begin position="229"/>
        <end position="278"/>
    </location>
</feature>
<dbReference type="OrthoDB" id="2606056at2"/>